<dbReference type="PRINTS" id="PR00702">
    <property type="entry name" value="ACRIFLAVINRP"/>
</dbReference>
<feature type="transmembrane region" description="Helical" evidence="1">
    <location>
        <begin position="993"/>
        <end position="1016"/>
    </location>
</feature>
<feature type="transmembrane region" description="Helical" evidence="1">
    <location>
        <begin position="916"/>
        <end position="937"/>
    </location>
</feature>
<dbReference type="Proteomes" id="UP001596108">
    <property type="component" value="Unassembled WGS sequence"/>
</dbReference>
<dbReference type="Gene3D" id="1.20.1640.10">
    <property type="entry name" value="Multidrug efflux transporter AcrB transmembrane domain"/>
    <property type="match status" value="2"/>
</dbReference>
<dbReference type="InterPro" id="IPR027463">
    <property type="entry name" value="AcrB_DN_DC_subdom"/>
</dbReference>
<dbReference type="PANTHER" id="PTHR32063:SF0">
    <property type="entry name" value="SWARMING MOTILITY PROTEIN SWRC"/>
    <property type="match status" value="1"/>
</dbReference>
<feature type="transmembrane region" description="Helical" evidence="1">
    <location>
        <begin position="466"/>
        <end position="490"/>
    </location>
</feature>
<feature type="transmembrane region" description="Helical" evidence="1">
    <location>
        <begin position="864"/>
        <end position="883"/>
    </location>
</feature>
<evidence type="ECO:0000313" key="2">
    <source>
        <dbReference type="EMBL" id="MFC5530275.1"/>
    </source>
</evidence>
<proteinExistence type="predicted"/>
<dbReference type="RefSeq" id="WP_378112214.1">
    <property type="nucleotide sequence ID" value="NZ_JBHSNC010000038.1"/>
</dbReference>
<comment type="caution">
    <text evidence="2">The sequence shown here is derived from an EMBL/GenBank/DDBJ whole genome shotgun (WGS) entry which is preliminary data.</text>
</comment>
<keyword evidence="1" id="KW-1133">Transmembrane helix</keyword>
<protein>
    <submittedName>
        <fullName evidence="2">Efflux RND transporter permease subunit</fullName>
    </submittedName>
</protein>
<feature type="transmembrane region" description="Helical" evidence="1">
    <location>
        <begin position="890"/>
        <end position="910"/>
    </location>
</feature>
<feature type="transmembrane region" description="Helical" evidence="1">
    <location>
        <begin position="520"/>
        <end position="541"/>
    </location>
</feature>
<dbReference type="SUPFAM" id="SSF82714">
    <property type="entry name" value="Multidrug efflux transporter AcrB TolC docking domain, DN and DC subdomains"/>
    <property type="match status" value="1"/>
</dbReference>
<feature type="transmembrane region" description="Helical" evidence="1">
    <location>
        <begin position="965"/>
        <end position="981"/>
    </location>
</feature>
<dbReference type="SUPFAM" id="SSF82693">
    <property type="entry name" value="Multidrug efflux transporter AcrB pore domain, PN1, PN2, PC1 and PC2 subdomains"/>
    <property type="match status" value="3"/>
</dbReference>
<dbReference type="Gene3D" id="3.30.70.1440">
    <property type="entry name" value="Multidrug efflux transporter AcrB pore domain"/>
    <property type="match status" value="1"/>
</dbReference>
<dbReference type="EMBL" id="JBHSNC010000038">
    <property type="protein sequence ID" value="MFC5530275.1"/>
    <property type="molecule type" value="Genomic_DNA"/>
</dbReference>
<keyword evidence="1" id="KW-0812">Transmembrane</keyword>
<reference evidence="3" key="1">
    <citation type="journal article" date="2019" name="Int. J. Syst. Evol. Microbiol.">
        <title>The Global Catalogue of Microorganisms (GCM) 10K type strain sequencing project: providing services to taxonomists for standard genome sequencing and annotation.</title>
        <authorList>
            <consortium name="The Broad Institute Genomics Platform"/>
            <consortium name="The Broad Institute Genome Sequencing Center for Infectious Disease"/>
            <person name="Wu L."/>
            <person name="Ma J."/>
        </authorList>
    </citation>
    <scope>NUCLEOTIDE SEQUENCE [LARGE SCALE GENOMIC DNA]</scope>
    <source>
        <strain evidence="3">CGMCC 1.18578</strain>
    </source>
</reference>
<feature type="transmembrane region" description="Helical" evidence="1">
    <location>
        <begin position="361"/>
        <end position="381"/>
    </location>
</feature>
<name>A0ABW0R1L6_9BACL</name>
<evidence type="ECO:0000313" key="3">
    <source>
        <dbReference type="Proteomes" id="UP001596108"/>
    </source>
</evidence>
<sequence>MKKIIESVMQRSAIILIFVALIIAWGGVAALQMQRDYMPGINNTTLMVSLRASSYHANQVQRDIAPKIGDAIRAVDGLTNVESNSYDGGLLMNLSFPMDYDMKRAETEIKQALSSASLPDGVNPPVVTRLTTSTFPILSYSLTAKGGKVDELTLRSAVQTDIVKQLKSVPGVAEVKTVGGANQGYVITVRMKDLMDNGLTIDDFNQSVTASLPNWSQGNIANVKASIPTRIQSWDYSDDELGNLTLKNKKGDVAVPLSAVADISHALTDVKTVSRSNGQASVLIDVVKTPSSNIIEVAKQVKERAAQIEAVTKGDVSLDLVLDRANDLNTSLLGLLREGLLGCLFSMLFVLIFFRNVRSTLLIAIALPVSLLATTAILKSMGITLNILTVSGLIVAMGRIVDDAIVILDNMYRRTQEKKDVSAIRVLSSAVVEMLPAIFASTATTIAVYVPIAMVGGIVGASYSGFAWSVVIALVVSFFVAMLAIPSLAYMGWKGPSVKSVTLEPVMRPLLRYALGHKKIVIGISLALFVTAAALATQISFNLLPSAKTGQVAIKIELPKGSTLAEVDEQVKRVEDALKSNSNVATYSANFGSTFTPQADDVFDQGGGFIQQPNVANLSLTLKDKKHLNAYIETLQSTLDPIADKSIITVTNQNIAGDDSLMKISLSGADQQTLEDTAQLIRSRLTSIDGLAVDGKADLTNGAPKYSVAFDKDKVTKAGVKMEDINKVVARYMAKGKDFDIPTSHGPIPVDVYLDPLATGQEASGAKDTKDVLAALAAETFATQDGSTVRLDLLGTIEVNKDASSIQERDGRPLAIVTAQIVSSDMSKVTNQVNKALDDIQLPEGVTYSLGGISQQIRQMIVEMSIAVAVSILLVLFIISFVFKGLKAPLAVLVSIPLALIGVVLALKLIHGQWDLAALVGVLMLIGIVVTNGIVLIDKIERNRKEGLSVREAVVQGSLSRVRPIFMTAGTTVLTLVPLALSGSGDTVVSQTLGIVVIGGMITSTLNSFLVIPILYEWMQGNNSNRSVNHDQTITLK</sequence>
<feature type="transmembrane region" description="Helical" evidence="1">
    <location>
        <begin position="332"/>
        <end position="354"/>
    </location>
</feature>
<gene>
    <name evidence="2" type="ORF">ACFPQ4_12630</name>
</gene>
<dbReference type="Gene3D" id="3.30.70.1430">
    <property type="entry name" value="Multidrug efflux transporter AcrB pore domain"/>
    <property type="match status" value="2"/>
</dbReference>
<dbReference type="Pfam" id="PF00873">
    <property type="entry name" value="ACR_tran"/>
    <property type="match status" value="1"/>
</dbReference>
<dbReference type="InterPro" id="IPR001036">
    <property type="entry name" value="Acrflvin-R"/>
</dbReference>
<dbReference type="Gene3D" id="3.30.2090.10">
    <property type="entry name" value="Multidrug efflux transporter AcrB TolC docking domain, DN and DC subdomains"/>
    <property type="match status" value="2"/>
</dbReference>
<evidence type="ECO:0000256" key="1">
    <source>
        <dbReference type="SAM" id="Phobius"/>
    </source>
</evidence>
<keyword evidence="3" id="KW-1185">Reference proteome</keyword>
<dbReference type="SUPFAM" id="SSF82866">
    <property type="entry name" value="Multidrug efflux transporter AcrB transmembrane domain"/>
    <property type="match status" value="2"/>
</dbReference>
<feature type="transmembrane region" description="Helical" evidence="1">
    <location>
        <begin position="387"/>
        <end position="408"/>
    </location>
</feature>
<feature type="transmembrane region" description="Helical" evidence="1">
    <location>
        <begin position="429"/>
        <end position="454"/>
    </location>
</feature>
<keyword evidence="1" id="KW-0472">Membrane</keyword>
<dbReference type="PANTHER" id="PTHR32063">
    <property type="match status" value="1"/>
</dbReference>
<organism evidence="2 3">
    <name type="scientific">Cohnella yongneupensis</name>
    <dbReference type="NCBI Taxonomy" id="425006"/>
    <lineage>
        <taxon>Bacteria</taxon>
        <taxon>Bacillati</taxon>
        <taxon>Bacillota</taxon>
        <taxon>Bacilli</taxon>
        <taxon>Bacillales</taxon>
        <taxon>Paenibacillaceae</taxon>
        <taxon>Cohnella</taxon>
    </lineage>
</organism>
<accession>A0ABW0R1L6</accession>
<dbReference type="Gene3D" id="3.30.70.1320">
    <property type="entry name" value="Multidrug efflux transporter AcrB pore domain like"/>
    <property type="match status" value="1"/>
</dbReference>